<dbReference type="GO" id="GO:0061630">
    <property type="term" value="F:ubiquitin protein ligase activity"/>
    <property type="evidence" value="ECO:0007669"/>
    <property type="project" value="TreeGrafter"/>
</dbReference>
<dbReference type="SUPFAM" id="SSF57850">
    <property type="entry name" value="RING/U-box"/>
    <property type="match status" value="1"/>
</dbReference>
<dbReference type="InterPro" id="IPR057299">
    <property type="entry name" value="RNF34_RFFL_SAP"/>
</dbReference>
<feature type="compositionally biased region" description="Polar residues" evidence="5">
    <location>
        <begin position="391"/>
        <end position="401"/>
    </location>
</feature>
<feature type="compositionally biased region" description="Low complexity" evidence="5">
    <location>
        <begin position="110"/>
        <end position="126"/>
    </location>
</feature>
<dbReference type="GO" id="GO:0005886">
    <property type="term" value="C:plasma membrane"/>
    <property type="evidence" value="ECO:0007669"/>
    <property type="project" value="UniProtKB-SubCell"/>
</dbReference>
<sequence length="813" mass="88216">MPCERCKTKFTLITWKKSCFECHRLFCRNCLSKGQPRSLCQNCIIFTKRPLSRTDLAQLKVRELIFYLQSKHISTSGCVEKDDLINLVIAHVNSGASSPRTPPGSFSTASSPRGSVPSGGSSRNGSFHQDATGRANKNCSNPFDQIKNTCQNLFSNITDKFNGDVSNEGNGGARSPNGRPNGFNIHPEAQQQQQQQQQHIFSQPRFGSNNVYSVDPSESRTGGSGRRGDTANPGSNGNQRESMETGRSPASERTASRSGSSGTTSGADSSAASSSFSSPSRAGGQPLSPLRDPEQSQGNDATRLDDRIESILAREGNTNGCECYSDDEEADETRSPSAGDQEATRKSKLSKRKSVSHTNLLPNSEEAGPSQTANVADNPPPTTMTMHLKPESNSGATTSSSFDELLTAEVEQRSGSPSNHTMAEETIPLVESDTEQWQIVSVSVTNGGDTQELICELPMADVTLTQDGEMSDSSSTTHSDAKPRLGDSPVRTVRPIPAVTRRRSDSFLLHSTPSQAPDAQQHQYRSVGTTAGEDDTTRGPEPGIAASTEIADEHGHAGNEAIPSSSHYPAGSSSSGMCLRCGKRRNGIRRQLKKFRRQLESATGASEADKRRQLEAFLSYLERRSKGSFDFTDTDSLTEEASVSEEANDAASRLAPSGELGATSTLPVPRTSTVPPASADETICTNLYSSGNLQLMNMKQIKLTDIKESADLDVLSVKQLKEILMLNRVDFKGCCEKAELRERVLRLWRDDRSIRSIEMLTSDDLCKICMDAPIECVMLECGHMATCTACGKVLSECPICRQYIVRVVRFFRA</sequence>
<reference evidence="7" key="1">
    <citation type="submission" date="2018-01" db="EMBL/GenBank/DDBJ databases">
        <title>An insight into the sialome of Amazonian anophelines.</title>
        <authorList>
            <person name="Ribeiro J.M."/>
            <person name="Scarpassa V."/>
            <person name="Calvo E."/>
        </authorList>
    </citation>
    <scope>NUCLEOTIDE SEQUENCE</scope>
    <source>
        <tissue evidence="7">Salivary glands</tissue>
    </source>
</reference>
<dbReference type="Gene3D" id="3.30.40.10">
    <property type="entry name" value="Zinc/RING finger domain, C3HC4 (zinc finger)"/>
    <property type="match status" value="1"/>
</dbReference>
<feature type="region of interest" description="Disordered" evidence="5">
    <location>
        <begin position="467"/>
        <end position="544"/>
    </location>
</feature>
<comment type="subcellular location">
    <subcellularLocation>
        <location evidence="1">Cell membrane</location>
        <topology evidence="1">Peripheral membrane protein</topology>
    </subcellularLocation>
</comment>
<feature type="compositionally biased region" description="Low complexity" evidence="5">
    <location>
        <begin position="251"/>
        <end position="284"/>
    </location>
</feature>
<keyword evidence="2 4" id="KW-0479">Metal-binding</keyword>
<feature type="compositionally biased region" description="Polar residues" evidence="5">
    <location>
        <begin position="662"/>
        <end position="675"/>
    </location>
</feature>
<dbReference type="CDD" id="cd15750">
    <property type="entry name" value="FYVE_CARP"/>
    <property type="match status" value="1"/>
</dbReference>
<feature type="compositionally biased region" description="Polar residues" evidence="5">
    <location>
        <begin position="509"/>
        <end position="529"/>
    </location>
</feature>
<dbReference type="SMART" id="SM00184">
    <property type="entry name" value="RING"/>
    <property type="match status" value="2"/>
</dbReference>
<feature type="compositionally biased region" description="Acidic residues" evidence="5">
    <location>
        <begin position="632"/>
        <end position="648"/>
    </location>
</feature>
<feature type="compositionally biased region" description="Polar residues" evidence="5">
    <location>
        <begin position="199"/>
        <end position="212"/>
    </location>
</feature>
<dbReference type="InterPro" id="IPR001841">
    <property type="entry name" value="Znf_RING"/>
</dbReference>
<feature type="region of interest" description="Disordered" evidence="5">
    <location>
        <begin position="629"/>
        <end position="675"/>
    </location>
</feature>
<evidence type="ECO:0000313" key="7">
    <source>
        <dbReference type="EMBL" id="MBW37057.1"/>
    </source>
</evidence>
<feature type="compositionally biased region" description="Polar residues" evidence="5">
    <location>
        <begin position="95"/>
        <end position="109"/>
    </location>
</feature>
<dbReference type="GO" id="GO:0070936">
    <property type="term" value="P:protein K48-linked ubiquitination"/>
    <property type="evidence" value="ECO:0007669"/>
    <property type="project" value="TreeGrafter"/>
</dbReference>
<dbReference type="Gene3D" id="1.10.720.140">
    <property type="match status" value="1"/>
</dbReference>
<evidence type="ECO:0000256" key="2">
    <source>
        <dbReference type="ARBA" id="ARBA00022771"/>
    </source>
</evidence>
<organism evidence="7">
    <name type="scientific">Anopheles triannulatus</name>
    <dbReference type="NCBI Taxonomy" id="58253"/>
    <lineage>
        <taxon>Eukaryota</taxon>
        <taxon>Metazoa</taxon>
        <taxon>Ecdysozoa</taxon>
        <taxon>Arthropoda</taxon>
        <taxon>Hexapoda</taxon>
        <taxon>Insecta</taxon>
        <taxon>Pterygota</taxon>
        <taxon>Neoptera</taxon>
        <taxon>Endopterygota</taxon>
        <taxon>Diptera</taxon>
        <taxon>Nematocera</taxon>
        <taxon>Culicoidea</taxon>
        <taxon>Culicidae</taxon>
        <taxon>Anophelinae</taxon>
        <taxon>Anopheles</taxon>
    </lineage>
</organism>
<dbReference type="FunFam" id="3.30.40.10:FF:000110">
    <property type="entry name" value="E3 ubiquitin-protein ligase RNF34 isoform X1"/>
    <property type="match status" value="1"/>
</dbReference>
<dbReference type="Pfam" id="PF22968">
    <property type="entry name" value="RNF34L-like_3rd"/>
    <property type="match status" value="1"/>
</dbReference>
<feature type="compositionally biased region" description="Low complexity" evidence="5">
    <location>
        <begin position="564"/>
        <end position="575"/>
    </location>
</feature>
<evidence type="ECO:0000256" key="4">
    <source>
        <dbReference type="PROSITE-ProRule" id="PRU00175"/>
    </source>
</evidence>
<feature type="compositionally biased region" description="Polar residues" evidence="5">
    <location>
        <begin position="467"/>
        <end position="478"/>
    </location>
</feature>
<feature type="region of interest" description="Disordered" evidence="5">
    <location>
        <begin position="95"/>
        <end position="140"/>
    </location>
</feature>
<dbReference type="SUPFAM" id="SSF68906">
    <property type="entry name" value="SAP domain"/>
    <property type="match status" value="2"/>
</dbReference>
<evidence type="ECO:0000256" key="1">
    <source>
        <dbReference type="ARBA" id="ARBA00004202"/>
    </source>
</evidence>
<dbReference type="InterPro" id="IPR055111">
    <property type="entry name" value="RNF34_RFFL_HeH"/>
</dbReference>
<dbReference type="InterPro" id="IPR011011">
    <property type="entry name" value="Znf_FYVE_PHD"/>
</dbReference>
<evidence type="ECO:0000256" key="3">
    <source>
        <dbReference type="ARBA" id="ARBA00022833"/>
    </source>
</evidence>
<evidence type="ECO:0000256" key="5">
    <source>
        <dbReference type="SAM" id="MobiDB-lite"/>
    </source>
</evidence>
<dbReference type="EMBL" id="GGFK01003736">
    <property type="protein sequence ID" value="MBW37057.1"/>
    <property type="molecule type" value="Transcribed_RNA"/>
</dbReference>
<dbReference type="SUPFAM" id="SSF57903">
    <property type="entry name" value="FYVE/PHD zinc finger"/>
    <property type="match status" value="1"/>
</dbReference>
<feature type="domain" description="RING-type" evidence="6">
    <location>
        <begin position="766"/>
        <end position="801"/>
    </location>
</feature>
<dbReference type="GO" id="GO:0043161">
    <property type="term" value="P:proteasome-mediated ubiquitin-dependent protein catabolic process"/>
    <property type="evidence" value="ECO:0007669"/>
    <property type="project" value="TreeGrafter"/>
</dbReference>
<proteinExistence type="predicted"/>
<dbReference type="GO" id="GO:1902042">
    <property type="term" value="P:negative regulation of extrinsic apoptotic signaling pathway via death domain receptors"/>
    <property type="evidence" value="ECO:0007669"/>
    <property type="project" value="TreeGrafter"/>
</dbReference>
<dbReference type="InterPro" id="IPR013083">
    <property type="entry name" value="Znf_RING/FYVE/PHD"/>
</dbReference>
<feature type="compositionally biased region" description="Basic residues" evidence="5">
    <location>
        <begin position="346"/>
        <end position="355"/>
    </location>
</feature>
<dbReference type="AlphaFoldDB" id="A0A2M4A8D4"/>
<dbReference type="Pfam" id="PF13920">
    <property type="entry name" value="zf-C3HC4_3"/>
    <property type="match status" value="1"/>
</dbReference>
<feature type="region of interest" description="Disordered" evidence="5">
    <location>
        <begin position="557"/>
        <end position="576"/>
    </location>
</feature>
<keyword evidence="2 4" id="KW-0863">Zinc-finger</keyword>
<dbReference type="GO" id="GO:0008270">
    <property type="term" value="F:zinc ion binding"/>
    <property type="evidence" value="ECO:0007669"/>
    <property type="project" value="UniProtKB-KW"/>
</dbReference>
<keyword evidence="3" id="KW-0862">Zinc</keyword>
<feature type="region of interest" description="Disordered" evidence="5">
    <location>
        <begin position="161"/>
        <end position="304"/>
    </location>
</feature>
<name>A0A2M4A8D4_9DIPT</name>
<dbReference type="InterPro" id="IPR051728">
    <property type="entry name" value="RING-FYVE_E3_ubiquitin-ligase"/>
</dbReference>
<dbReference type="GO" id="GO:0005737">
    <property type="term" value="C:cytoplasm"/>
    <property type="evidence" value="ECO:0007669"/>
    <property type="project" value="TreeGrafter"/>
</dbReference>
<dbReference type="Pfam" id="PF23632">
    <property type="entry name" value="SAP_RNF34_RFFL"/>
    <property type="match status" value="1"/>
</dbReference>
<dbReference type="PANTHER" id="PTHR14879:SF15">
    <property type="entry name" value="E3 UBIQUITIN-PROTEIN LIGASE RIFIFYLIN-LIKE PROTEIN"/>
    <property type="match status" value="1"/>
</dbReference>
<dbReference type="CDD" id="cd16500">
    <property type="entry name" value="RING-HC_CARP"/>
    <property type="match status" value="1"/>
</dbReference>
<protein>
    <submittedName>
        <fullName evidence="7">Putative ring finger protein b</fullName>
    </submittedName>
</protein>
<accession>A0A2M4A8D4</accession>
<dbReference type="PANTHER" id="PTHR14879">
    <property type="entry name" value="CASPASE REGULATOR, RING FINGER DOMAIN-CONTAINING"/>
    <property type="match status" value="1"/>
</dbReference>
<evidence type="ECO:0000259" key="6">
    <source>
        <dbReference type="PROSITE" id="PS50089"/>
    </source>
</evidence>
<feature type="region of interest" description="Disordered" evidence="5">
    <location>
        <begin position="317"/>
        <end position="401"/>
    </location>
</feature>
<dbReference type="InterPro" id="IPR036361">
    <property type="entry name" value="SAP_dom_sf"/>
</dbReference>
<dbReference type="PROSITE" id="PS50089">
    <property type="entry name" value="ZF_RING_2"/>
    <property type="match status" value="1"/>
</dbReference>